<name>A0A7X0JPN9_9GAMM</name>
<dbReference type="InParanoid" id="A0A7X0JPN9"/>
<dbReference type="CDD" id="cd07326">
    <property type="entry name" value="M56_BlaR1_MecR1_like"/>
    <property type="match status" value="1"/>
</dbReference>
<protein>
    <recommendedName>
        <fullName evidence="2">Peptidase M56 domain-containing protein</fullName>
    </recommendedName>
</protein>
<dbReference type="RefSeq" id="WP_166852627.1">
    <property type="nucleotide sequence ID" value="NZ_JAAONY010000001.1"/>
</dbReference>
<feature type="transmembrane region" description="Helical" evidence="1">
    <location>
        <begin position="97"/>
        <end position="115"/>
    </location>
</feature>
<comment type="caution">
    <text evidence="3">The sequence shown here is derived from an EMBL/GenBank/DDBJ whole genome shotgun (WGS) entry which is preliminary data.</text>
</comment>
<keyword evidence="1" id="KW-0472">Membrane</keyword>
<dbReference type="AlphaFoldDB" id="A0A7X0JPN9"/>
<evidence type="ECO:0000256" key="1">
    <source>
        <dbReference type="SAM" id="Phobius"/>
    </source>
</evidence>
<keyword evidence="1" id="KW-1133">Transmembrane helix</keyword>
<dbReference type="PANTHER" id="PTHR34978:SF3">
    <property type="entry name" value="SLR0241 PROTEIN"/>
    <property type="match status" value="1"/>
</dbReference>
<proteinExistence type="predicted"/>
<evidence type="ECO:0000313" key="3">
    <source>
        <dbReference type="EMBL" id="MBB6519980.1"/>
    </source>
</evidence>
<feature type="transmembrane region" description="Helical" evidence="1">
    <location>
        <begin position="56"/>
        <end position="77"/>
    </location>
</feature>
<evidence type="ECO:0000259" key="2">
    <source>
        <dbReference type="Pfam" id="PF05569"/>
    </source>
</evidence>
<reference evidence="3 4" key="1">
    <citation type="submission" date="2020-08" db="EMBL/GenBank/DDBJ databases">
        <title>Genomic Encyclopedia of Type Strains, Phase IV (KMG-IV): sequencing the most valuable type-strain genomes for metagenomic binning, comparative biology and taxonomic classification.</title>
        <authorList>
            <person name="Goeker M."/>
        </authorList>
    </citation>
    <scope>NUCLEOTIDE SEQUENCE [LARGE SCALE GENOMIC DNA]</scope>
    <source>
        <strain evidence="3 4">DSM 22368</strain>
    </source>
</reference>
<dbReference type="Pfam" id="PF05569">
    <property type="entry name" value="Peptidase_M56"/>
    <property type="match status" value="1"/>
</dbReference>
<dbReference type="PANTHER" id="PTHR34978">
    <property type="entry name" value="POSSIBLE SENSOR-TRANSDUCER PROTEIN BLAR"/>
    <property type="match status" value="1"/>
</dbReference>
<sequence>MVTTLLSIAHLLGVFFLALIAAALLFNTLASLMLIPRLKKHFQSCKAQARLQSLTALSLAPLLAASLSLVAVGLLAAFPQYADDYFHWHHVPEQFNWHSVSGIVGLIAAVSFVLVKAHQWKQAQQQFRRWQGNPNQVQQATAFSYGTSEENIFISPTLAKQLNEKELNIVVAHEQAHCHYRDPIKLYLVRCLYTLFFYPLRKTLSRQYYLAMEERADVQTVRSGFNRFDIAGTLVKVARLQNQTQDFKAACSFSSSFIPERVDALSGEQKDSSGSPTVMVALILTLVLSLVFSIDSVHHLSEAILFYFL</sequence>
<dbReference type="Gene3D" id="3.30.2010.10">
    <property type="entry name" value="Metalloproteases ('zincins'), catalytic domain"/>
    <property type="match status" value="1"/>
</dbReference>
<dbReference type="InterPro" id="IPR052173">
    <property type="entry name" value="Beta-lactam_resp_regulator"/>
</dbReference>
<keyword evidence="1" id="KW-0812">Transmembrane</keyword>
<accession>A0A7X0JPN9</accession>
<feature type="transmembrane region" description="Helical" evidence="1">
    <location>
        <begin position="12"/>
        <end position="35"/>
    </location>
</feature>
<feature type="domain" description="Peptidase M56" evidence="2">
    <location>
        <begin position="143"/>
        <end position="264"/>
    </location>
</feature>
<gene>
    <name evidence="3" type="ORF">HNR48_000258</name>
</gene>
<dbReference type="EMBL" id="JACHHT010000001">
    <property type="protein sequence ID" value="MBB6519980.1"/>
    <property type="molecule type" value="Genomic_DNA"/>
</dbReference>
<organism evidence="3 4">
    <name type="scientific">Pseudoteredinibacter isoporae</name>
    <dbReference type="NCBI Taxonomy" id="570281"/>
    <lineage>
        <taxon>Bacteria</taxon>
        <taxon>Pseudomonadati</taxon>
        <taxon>Pseudomonadota</taxon>
        <taxon>Gammaproteobacteria</taxon>
        <taxon>Cellvibrionales</taxon>
        <taxon>Cellvibrionaceae</taxon>
        <taxon>Pseudoteredinibacter</taxon>
    </lineage>
</organism>
<evidence type="ECO:0000313" key="4">
    <source>
        <dbReference type="Proteomes" id="UP000528457"/>
    </source>
</evidence>
<dbReference type="InterPro" id="IPR008756">
    <property type="entry name" value="Peptidase_M56"/>
</dbReference>
<dbReference type="Proteomes" id="UP000528457">
    <property type="component" value="Unassembled WGS sequence"/>
</dbReference>
<feature type="transmembrane region" description="Helical" evidence="1">
    <location>
        <begin position="278"/>
        <end position="300"/>
    </location>
</feature>
<keyword evidence="4" id="KW-1185">Reference proteome</keyword>